<dbReference type="EMBL" id="DF849479">
    <property type="protein sequence ID" value="GAT57538.1"/>
    <property type="molecule type" value="Genomic_DNA"/>
</dbReference>
<feature type="transmembrane region" description="Helical" evidence="7">
    <location>
        <begin position="7"/>
        <end position="25"/>
    </location>
</feature>
<feature type="transmembrane region" description="Helical" evidence="7">
    <location>
        <begin position="307"/>
        <end position="325"/>
    </location>
</feature>
<evidence type="ECO:0000259" key="8">
    <source>
        <dbReference type="PROSITE" id="PS50850"/>
    </source>
</evidence>
<feature type="region of interest" description="Disordered" evidence="6">
    <location>
        <begin position="187"/>
        <end position="207"/>
    </location>
</feature>
<organism evidence="9 10">
    <name type="scientific">Mycena chlorophos</name>
    <name type="common">Agaric fungus</name>
    <name type="synonym">Agaricus chlorophos</name>
    <dbReference type="NCBI Taxonomy" id="658473"/>
    <lineage>
        <taxon>Eukaryota</taxon>
        <taxon>Fungi</taxon>
        <taxon>Dikarya</taxon>
        <taxon>Basidiomycota</taxon>
        <taxon>Agaricomycotina</taxon>
        <taxon>Agaricomycetes</taxon>
        <taxon>Agaricomycetidae</taxon>
        <taxon>Agaricales</taxon>
        <taxon>Marasmiineae</taxon>
        <taxon>Mycenaceae</taxon>
        <taxon>Mycena</taxon>
    </lineage>
</organism>
<feature type="transmembrane region" description="Helical" evidence="7">
    <location>
        <begin position="242"/>
        <end position="259"/>
    </location>
</feature>
<dbReference type="PANTHER" id="PTHR23506">
    <property type="entry name" value="GH10249P"/>
    <property type="match status" value="1"/>
</dbReference>
<dbReference type="SUPFAM" id="SSF103473">
    <property type="entry name" value="MFS general substrate transporter"/>
    <property type="match status" value="2"/>
</dbReference>
<keyword evidence="4 7" id="KW-1133">Transmembrane helix</keyword>
<feature type="transmembrane region" description="Helical" evidence="7">
    <location>
        <begin position="67"/>
        <end position="83"/>
    </location>
</feature>
<evidence type="ECO:0000256" key="5">
    <source>
        <dbReference type="ARBA" id="ARBA00023136"/>
    </source>
</evidence>
<evidence type="ECO:0000313" key="10">
    <source>
        <dbReference type="Proteomes" id="UP000815677"/>
    </source>
</evidence>
<keyword evidence="3 7" id="KW-0812">Transmembrane</keyword>
<feature type="transmembrane region" description="Helical" evidence="7">
    <location>
        <begin position="89"/>
        <end position="115"/>
    </location>
</feature>
<keyword evidence="2" id="KW-0813">Transport</keyword>
<dbReference type="Pfam" id="PF07690">
    <property type="entry name" value="MFS_1"/>
    <property type="match status" value="1"/>
</dbReference>
<protein>
    <recommendedName>
        <fullName evidence="8">Major facilitator superfamily (MFS) profile domain-containing protein</fullName>
    </recommendedName>
</protein>
<keyword evidence="5 7" id="KW-0472">Membrane</keyword>
<sequence>MVVGVSIATDLLVYSIVLPVVPFRLETLGYTSVSALTGWLLFAFSGGLALCTIPAAMLSERYNNRRVPILLGLVLLIGSQIMFMEAPNFAVMCVARVIQGFASTAVWVVGLALLCDCTPEQFIGRQLGFAMAGMSIGFLVGPPLGGALYTRLGWRAPFIAGIIMSLFDLIGRLLIIERKDALQWGVDPAAPPTPATTTSDAEKDDTEIGQPEVPVVEAAASGPVKHLSLVGVMARLGRSSRAVVCLILTFIFGIIYAAQEPTLTLHLQAVWGLDSAKVGIVYIASVVPGLFSSPISGYYTDRFGVEWISFICFLLATPWWGVMIVQRSLAVFITAFALGFFFVSAILSPLTAELAAVSRRIEGVGYGHIYGAFNLIYGVGTTVGPVIGGQVAFFSVLYNSPSPVAQIYAHTSDDGHIYGAFNLIYGVGTTVGPVIGGQIYAHTSDGWTIIMVISVVVLALSCLLSFVYIGDNPLVARLVKRRRRPAEVQEN</sequence>
<feature type="transmembrane region" description="Helical" evidence="7">
    <location>
        <begin position="369"/>
        <end position="397"/>
    </location>
</feature>
<feature type="transmembrane region" description="Helical" evidence="7">
    <location>
        <begin position="127"/>
        <end position="150"/>
    </location>
</feature>
<accession>A0ABQ0M2G4</accession>
<keyword evidence="10" id="KW-1185">Reference proteome</keyword>
<feature type="transmembrane region" description="Helical" evidence="7">
    <location>
        <begin position="331"/>
        <end position="357"/>
    </location>
</feature>
<evidence type="ECO:0000256" key="1">
    <source>
        <dbReference type="ARBA" id="ARBA00004141"/>
    </source>
</evidence>
<evidence type="ECO:0000256" key="7">
    <source>
        <dbReference type="SAM" id="Phobius"/>
    </source>
</evidence>
<comment type="subcellular location">
    <subcellularLocation>
        <location evidence="1">Membrane</location>
        <topology evidence="1">Multi-pass membrane protein</topology>
    </subcellularLocation>
</comment>
<dbReference type="Proteomes" id="UP000815677">
    <property type="component" value="Unassembled WGS sequence"/>
</dbReference>
<dbReference type="Gene3D" id="1.20.1250.20">
    <property type="entry name" value="MFS general substrate transporter like domains"/>
    <property type="match status" value="3"/>
</dbReference>
<evidence type="ECO:0000256" key="2">
    <source>
        <dbReference type="ARBA" id="ARBA00022448"/>
    </source>
</evidence>
<feature type="domain" description="Major facilitator superfamily (MFS) profile" evidence="8">
    <location>
        <begin position="1"/>
        <end position="473"/>
    </location>
</feature>
<evidence type="ECO:0000256" key="3">
    <source>
        <dbReference type="ARBA" id="ARBA00022692"/>
    </source>
</evidence>
<dbReference type="InterPro" id="IPR011701">
    <property type="entry name" value="MFS"/>
</dbReference>
<name>A0ABQ0M2G4_MYCCL</name>
<gene>
    <name evidence="9" type="ORF">MCHLO_14056</name>
</gene>
<feature type="transmembrane region" description="Helical" evidence="7">
    <location>
        <begin position="156"/>
        <end position="175"/>
    </location>
</feature>
<dbReference type="InterPro" id="IPR020846">
    <property type="entry name" value="MFS_dom"/>
</dbReference>
<evidence type="ECO:0000256" key="6">
    <source>
        <dbReference type="SAM" id="MobiDB-lite"/>
    </source>
</evidence>
<proteinExistence type="predicted"/>
<dbReference type="CDD" id="cd17325">
    <property type="entry name" value="MFS_MdtG_SLC18_like"/>
    <property type="match status" value="1"/>
</dbReference>
<feature type="transmembrane region" description="Helical" evidence="7">
    <location>
        <begin position="279"/>
        <end position="300"/>
    </location>
</feature>
<dbReference type="InterPro" id="IPR036259">
    <property type="entry name" value="MFS_trans_sf"/>
</dbReference>
<dbReference type="PROSITE" id="PS50850">
    <property type="entry name" value="MFS"/>
    <property type="match status" value="1"/>
</dbReference>
<evidence type="ECO:0000256" key="4">
    <source>
        <dbReference type="ARBA" id="ARBA00022989"/>
    </source>
</evidence>
<feature type="transmembrane region" description="Helical" evidence="7">
    <location>
        <begin position="447"/>
        <end position="469"/>
    </location>
</feature>
<dbReference type="PANTHER" id="PTHR23506:SF23">
    <property type="entry name" value="GH10249P"/>
    <property type="match status" value="1"/>
</dbReference>
<reference evidence="9" key="1">
    <citation type="submission" date="2014-09" db="EMBL/GenBank/DDBJ databases">
        <title>Genome sequence of the luminous mushroom Mycena chlorophos for searching fungal bioluminescence genes.</title>
        <authorList>
            <person name="Tanaka Y."/>
            <person name="Kasuga D."/>
            <person name="Oba Y."/>
            <person name="Hase S."/>
            <person name="Sato K."/>
            <person name="Oba Y."/>
            <person name="Sakakibara Y."/>
        </authorList>
    </citation>
    <scope>NUCLEOTIDE SEQUENCE</scope>
</reference>
<feature type="transmembrane region" description="Helical" evidence="7">
    <location>
        <begin position="417"/>
        <end position="435"/>
    </location>
</feature>
<evidence type="ECO:0000313" key="9">
    <source>
        <dbReference type="EMBL" id="GAT57538.1"/>
    </source>
</evidence>
<feature type="transmembrane region" description="Helical" evidence="7">
    <location>
        <begin position="37"/>
        <end position="58"/>
    </location>
</feature>
<dbReference type="InterPro" id="IPR050930">
    <property type="entry name" value="MFS_Vesicular_Transporter"/>
</dbReference>